<dbReference type="Proteomes" id="UP001652740">
    <property type="component" value="Unplaced"/>
</dbReference>
<feature type="transmembrane region" description="Helical" evidence="1">
    <location>
        <begin position="91"/>
        <end position="110"/>
    </location>
</feature>
<keyword evidence="2" id="KW-1185">Reference proteome</keyword>
<gene>
    <name evidence="3" type="primary">LOC128200825</name>
</gene>
<dbReference type="RefSeq" id="XP_052751470.1">
    <property type="nucleotide sequence ID" value="XM_052895510.1"/>
</dbReference>
<evidence type="ECO:0000313" key="3">
    <source>
        <dbReference type="RefSeq" id="XP_052751470.1"/>
    </source>
</evidence>
<protein>
    <submittedName>
        <fullName evidence="3">Uncharacterized protein LOC128200825</fullName>
    </submittedName>
</protein>
<keyword evidence="1" id="KW-1133">Transmembrane helix</keyword>
<accession>A0ABM3MK10</accession>
<proteinExistence type="predicted"/>
<evidence type="ECO:0000313" key="2">
    <source>
        <dbReference type="Proteomes" id="UP001652740"/>
    </source>
</evidence>
<sequence length="133" mass="14947">MSCKCSGVRYEKCKCGSLGPGYPIAHSGGGTFVLLAKDSACYMRPTTSSKRSLLTRFVENLYDKCAGYNLRYCPFRGYVHDNSLRHTMRDVLTLLCFILANLVVLLTILARTTVHISYVIAGSVQWIRRYKGH</sequence>
<dbReference type="GeneID" id="128200825"/>
<evidence type="ECO:0000256" key="1">
    <source>
        <dbReference type="SAM" id="Phobius"/>
    </source>
</evidence>
<organism evidence="2 3">
    <name type="scientific">Galleria mellonella</name>
    <name type="common">Greater wax moth</name>
    <dbReference type="NCBI Taxonomy" id="7137"/>
    <lineage>
        <taxon>Eukaryota</taxon>
        <taxon>Metazoa</taxon>
        <taxon>Ecdysozoa</taxon>
        <taxon>Arthropoda</taxon>
        <taxon>Hexapoda</taxon>
        <taxon>Insecta</taxon>
        <taxon>Pterygota</taxon>
        <taxon>Neoptera</taxon>
        <taxon>Endopterygota</taxon>
        <taxon>Lepidoptera</taxon>
        <taxon>Glossata</taxon>
        <taxon>Ditrysia</taxon>
        <taxon>Pyraloidea</taxon>
        <taxon>Pyralidae</taxon>
        <taxon>Galleriinae</taxon>
        <taxon>Galleria</taxon>
    </lineage>
</organism>
<keyword evidence="1" id="KW-0472">Membrane</keyword>
<keyword evidence="1" id="KW-0812">Transmembrane</keyword>
<reference evidence="3" key="1">
    <citation type="submission" date="2025-08" db="UniProtKB">
        <authorList>
            <consortium name="RefSeq"/>
        </authorList>
    </citation>
    <scope>IDENTIFICATION</scope>
    <source>
        <tissue evidence="3">Whole larvae</tissue>
    </source>
</reference>
<name>A0ABM3MK10_GALME</name>